<dbReference type="EMBL" id="CAVNYO010000054">
    <property type="protein sequence ID" value="CAK5264392.1"/>
    <property type="molecule type" value="Genomic_DNA"/>
</dbReference>
<protein>
    <submittedName>
        <fullName evidence="1">Uncharacterized protein</fullName>
    </submittedName>
</protein>
<organism evidence="1 3">
    <name type="scientific">Mycena citricolor</name>
    <dbReference type="NCBI Taxonomy" id="2018698"/>
    <lineage>
        <taxon>Eukaryota</taxon>
        <taxon>Fungi</taxon>
        <taxon>Dikarya</taxon>
        <taxon>Basidiomycota</taxon>
        <taxon>Agaricomycotina</taxon>
        <taxon>Agaricomycetes</taxon>
        <taxon>Agaricomycetidae</taxon>
        <taxon>Agaricales</taxon>
        <taxon>Marasmiineae</taxon>
        <taxon>Mycenaceae</taxon>
        <taxon>Mycena</taxon>
    </lineage>
</organism>
<comment type="caution">
    <text evidence="1">The sequence shown here is derived from an EMBL/GenBank/DDBJ whole genome shotgun (WGS) entry which is preliminary data.</text>
</comment>
<gene>
    <name evidence="2" type="ORF">MYCIT1_LOCUS31282</name>
    <name evidence="1" type="ORF">MYCIT1_LOCUS4521</name>
</gene>
<dbReference type="Proteomes" id="UP001295794">
    <property type="component" value="Unassembled WGS sequence"/>
</dbReference>
<proteinExistence type="predicted"/>
<evidence type="ECO:0000313" key="2">
    <source>
        <dbReference type="EMBL" id="CAK5280692.1"/>
    </source>
</evidence>
<evidence type="ECO:0000313" key="3">
    <source>
        <dbReference type="Proteomes" id="UP001295794"/>
    </source>
</evidence>
<reference evidence="1" key="1">
    <citation type="submission" date="2023-11" db="EMBL/GenBank/DDBJ databases">
        <authorList>
            <person name="De Vega J J."/>
            <person name="De Vega J J."/>
        </authorList>
    </citation>
    <scope>NUCLEOTIDE SEQUENCE</scope>
</reference>
<accession>A0AAD2GY91</accession>
<name>A0AAD2GY91_9AGAR</name>
<dbReference type="EMBL" id="CAVNYO010000440">
    <property type="protein sequence ID" value="CAK5280692.1"/>
    <property type="molecule type" value="Genomic_DNA"/>
</dbReference>
<dbReference type="AlphaFoldDB" id="A0AAD2GY91"/>
<keyword evidence="3" id="KW-1185">Reference proteome</keyword>
<sequence length="51" mass="5844">MRTSSPRSVTLVASPICRNQVYLHDQSEERTTRLPLIGAYCPYPTPYLVYV</sequence>
<evidence type="ECO:0000313" key="1">
    <source>
        <dbReference type="EMBL" id="CAK5264392.1"/>
    </source>
</evidence>